<evidence type="ECO:0000256" key="1">
    <source>
        <dbReference type="SAM" id="Phobius"/>
    </source>
</evidence>
<dbReference type="GO" id="GO:0017004">
    <property type="term" value="P:cytochrome complex assembly"/>
    <property type="evidence" value="ECO:0007669"/>
    <property type="project" value="InterPro"/>
</dbReference>
<dbReference type="InterPro" id="IPR002541">
    <property type="entry name" value="Cyt_c_assembly"/>
</dbReference>
<name>A0A382ILU2_9ZZZZ</name>
<dbReference type="EMBL" id="UINC01068035">
    <property type="protein sequence ID" value="SVC00295.1"/>
    <property type="molecule type" value="Genomic_DNA"/>
</dbReference>
<keyword evidence="1" id="KW-1133">Transmembrane helix</keyword>
<feature type="non-terminal residue" evidence="3">
    <location>
        <position position="171"/>
    </location>
</feature>
<feature type="transmembrane region" description="Helical" evidence="1">
    <location>
        <begin position="129"/>
        <end position="149"/>
    </location>
</feature>
<feature type="transmembrane region" description="Helical" evidence="1">
    <location>
        <begin position="6"/>
        <end position="23"/>
    </location>
</feature>
<dbReference type="Pfam" id="PF01578">
    <property type="entry name" value="Cytochrom_C_asm"/>
    <property type="match status" value="1"/>
</dbReference>
<reference evidence="3" key="1">
    <citation type="submission" date="2018-05" db="EMBL/GenBank/DDBJ databases">
        <authorList>
            <person name="Lanie J.A."/>
            <person name="Ng W.-L."/>
            <person name="Kazmierczak K.M."/>
            <person name="Andrzejewski T.M."/>
            <person name="Davidsen T.M."/>
            <person name="Wayne K.J."/>
            <person name="Tettelin H."/>
            <person name="Glass J.I."/>
            <person name="Rusch D."/>
            <person name="Podicherti R."/>
            <person name="Tsui H.-C.T."/>
            <person name="Winkler M.E."/>
        </authorList>
    </citation>
    <scope>NUCLEOTIDE SEQUENCE</scope>
</reference>
<feature type="domain" description="Cytochrome c assembly protein" evidence="2">
    <location>
        <begin position="62"/>
        <end position="168"/>
    </location>
</feature>
<protein>
    <recommendedName>
        <fullName evidence="2">Cytochrome c assembly protein domain-containing protein</fullName>
    </recommendedName>
</protein>
<proteinExistence type="predicted"/>
<feature type="transmembrane region" description="Helical" evidence="1">
    <location>
        <begin position="56"/>
        <end position="78"/>
    </location>
</feature>
<feature type="transmembrane region" description="Helical" evidence="1">
    <location>
        <begin position="90"/>
        <end position="109"/>
    </location>
</feature>
<accession>A0A382ILU2</accession>
<dbReference type="AlphaFoldDB" id="A0A382ILU2"/>
<evidence type="ECO:0000259" key="2">
    <source>
        <dbReference type="Pfam" id="PF01578"/>
    </source>
</evidence>
<keyword evidence="1" id="KW-0472">Membrane</keyword>
<sequence>MNAIPLALYLVSGAAYAVHFGARSPMSGRIATVSLVFGALVHTFVIGMQTMQVGHIPLVGTTGAISAFVWLLALAYLYTEMTTDERAMGIFIVPLMVILQLIPAITNQVATRPPVLESRWFELHVSSLLVAYASFALACVISITYVLLFKELKGKHLGIFYARLPSLQVLD</sequence>
<evidence type="ECO:0000313" key="3">
    <source>
        <dbReference type="EMBL" id="SVC00295.1"/>
    </source>
</evidence>
<keyword evidence="1" id="KW-0812">Transmembrane</keyword>
<dbReference type="GO" id="GO:0020037">
    <property type="term" value="F:heme binding"/>
    <property type="evidence" value="ECO:0007669"/>
    <property type="project" value="InterPro"/>
</dbReference>
<organism evidence="3">
    <name type="scientific">marine metagenome</name>
    <dbReference type="NCBI Taxonomy" id="408172"/>
    <lineage>
        <taxon>unclassified sequences</taxon>
        <taxon>metagenomes</taxon>
        <taxon>ecological metagenomes</taxon>
    </lineage>
</organism>
<feature type="transmembrane region" description="Helical" evidence="1">
    <location>
        <begin position="30"/>
        <end position="50"/>
    </location>
</feature>
<gene>
    <name evidence="3" type="ORF">METZ01_LOCUS253149</name>
</gene>